<evidence type="ECO:0008006" key="3">
    <source>
        <dbReference type="Google" id="ProtNLM"/>
    </source>
</evidence>
<comment type="caution">
    <text evidence="1">The sequence shown here is derived from an EMBL/GenBank/DDBJ whole genome shotgun (WGS) entry which is preliminary data.</text>
</comment>
<name>A0A0W0TSF3_LEGER</name>
<gene>
    <name evidence="1" type="ORF">Lery_0926</name>
</gene>
<dbReference type="InterPro" id="IPR009874">
    <property type="entry name" value="DUF1428"/>
</dbReference>
<accession>A0A0W0TSF3</accession>
<organism evidence="1 2">
    <name type="scientific">Legionella erythra</name>
    <dbReference type="NCBI Taxonomy" id="448"/>
    <lineage>
        <taxon>Bacteria</taxon>
        <taxon>Pseudomonadati</taxon>
        <taxon>Pseudomonadota</taxon>
        <taxon>Gammaproteobacteria</taxon>
        <taxon>Legionellales</taxon>
        <taxon>Legionellaceae</taxon>
        <taxon>Legionella</taxon>
    </lineage>
</organism>
<protein>
    <recommendedName>
        <fullName evidence="3">RNA signal recognition particle 4.5S RNA</fullName>
    </recommendedName>
</protein>
<evidence type="ECO:0000313" key="1">
    <source>
        <dbReference type="EMBL" id="KTC98363.1"/>
    </source>
</evidence>
<dbReference type="OrthoDB" id="9792392at2"/>
<dbReference type="EMBL" id="LNYA01000021">
    <property type="protein sequence ID" value="KTC98363.1"/>
    <property type="molecule type" value="Genomic_DNA"/>
</dbReference>
<dbReference type="Proteomes" id="UP000054773">
    <property type="component" value="Unassembled WGS sequence"/>
</dbReference>
<proteinExistence type="predicted"/>
<dbReference type="PATRIC" id="fig|448.7.peg.969"/>
<keyword evidence="2" id="KW-1185">Reference proteome</keyword>
<dbReference type="InterPro" id="IPR011008">
    <property type="entry name" value="Dimeric_a/b-barrel"/>
</dbReference>
<dbReference type="AlphaFoldDB" id="A0A0W0TSF3"/>
<dbReference type="Gene3D" id="3.30.70.100">
    <property type="match status" value="1"/>
</dbReference>
<reference evidence="1 2" key="1">
    <citation type="submission" date="2015-11" db="EMBL/GenBank/DDBJ databases">
        <title>Genomic analysis of 38 Legionella species identifies large and diverse effector repertoires.</title>
        <authorList>
            <person name="Burstein D."/>
            <person name="Amaro F."/>
            <person name="Zusman T."/>
            <person name="Lifshitz Z."/>
            <person name="Cohen O."/>
            <person name="Gilbert J.A."/>
            <person name="Pupko T."/>
            <person name="Shuman H.A."/>
            <person name="Segal G."/>
        </authorList>
    </citation>
    <scope>NUCLEOTIDE SEQUENCE [LARGE SCALE GENOMIC DNA]</scope>
    <source>
        <strain evidence="1 2">SE-32A-C8</strain>
    </source>
</reference>
<evidence type="ECO:0000313" key="2">
    <source>
        <dbReference type="Proteomes" id="UP000054773"/>
    </source>
</evidence>
<dbReference type="SUPFAM" id="SSF54909">
    <property type="entry name" value="Dimeric alpha+beta barrel"/>
    <property type="match status" value="1"/>
</dbReference>
<sequence>MDYVDGFVLPIPADKLKAYCNMAKSAGDIWMEHGALAFRECVIDDATAQGMVSFPEMARASASEVVIFSYIVFKSREHRDEVNKRVMADARIKKNIEEFGELFDCKRMAYGGFKTLVDL</sequence>
<dbReference type="Pfam" id="PF07237">
    <property type="entry name" value="DUF1428"/>
    <property type="match status" value="1"/>
</dbReference>
<dbReference type="STRING" id="448.Lery_0926"/>
<dbReference type="RefSeq" id="WP_058526095.1">
    <property type="nucleotide sequence ID" value="NZ_CAAAHY010000023.1"/>
</dbReference>
<dbReference type="PIRSF" id="PIRSF007028">
    <property type="entry name" value="UCP007028"/>
    <property type="match status" value="1"/>
</dbReference>